<feature type="non-terminal residue" evidence="4">
    <location>
        <position position="126"/>
    </location>
</feature>
<name>A0AAD6YHQ3_9AGAR</name>
<accession>A0AAD6YHQ3</accession>
<comment type="similarity">
    <text evidence="3">Belongs to the ustYa family.</text>
</comment>
<evidence type="ECO:0000313" key="5">
    <source>
        <dbReference type="Proteomes" id="UP001219525"/>
    </source>
</evidence>
<evidence type="ECO:0000313" key="4">
    <source>
        <dbReference type="EMBL" id="KAJ7222256.1"/>
    </source>
</evidence>
<reference evidence="4" key="1">
    <citation type="submission" date="2023-03" db="EMBL/GenBank/DDBJ databases">
        <title>Massive genome expansion in bonnet fungi (Mycena s.s.) driven by repeated elements and novel gene families across ecological guilds.</title>
        <authorList>
            <consortium name="Lawrence Berkeley National Laboratory"/>
            <person name="Harder C.B."/>
            <person name="Miyauchi S."/>
            <person name="Viragh M."/>
            <person name="Kuo A."/>
            <person name="Thoen E."/>
            <person name="Andreopoulos B."/>
            <person name="Lu D."/>
            <person name="Skrede I."/>
            <person name="Drula E."/>
            <person name="Henrissat B."/>
            <person name="Morin E."/>
            <person name="Kohler A."/>
            <person name="Barry K."/>
            <person name="LaButti K."/>
            <person name="Morin E."/>
            <person name="Salamov A."/>
            <person name="Lipzen A."/>
            <person name="Mereny Z."/>
            <person name="Hegedus B."/>
            <person name="Baldrian P."/>
            <person name="Stursova M."/>
            <person name="Weitz H."/>
            <person name="Taylor A."/>
            <person name="Grigoriev I.V."/>
            <person name="Nagy L.G."/>
            <person name="Martin F."/>
            <person name="Kauserud H."/>
        </authorList>
    </citation>
    <scope>NUCLEOTIDE SEQUENCE</scope>
    <source>
        <strain evidence="4">9144</strain>
    </source>
</reference>
<dbReference type="InterPro" id="IPR021765">
    <property type="entry name" value="UstYa-like"/>
</dbReference>
<sequence length="126" mass="14869">MVVEDTVRYRYPKGEASKEWEVANPHGAGIYHLEGKHQHHCIETFGQQLTRTRKASDWGHLQHCLKYLREMAMCQPDLTLEPGDFTKRNFTVERWGAIHICRDLEPVYDSVGSSWREWVKFRKHST</sequence>
<comment type="caution">
    <text evidence="4">The sequence shown here is derived from an EMBL/GenBank/DDBJ whole genome shotgun (WGS) entry which is preliminary data.</text>
</comment>
<keyword evidence="2" id="KW-0560">Oxidoreductase</keyword>
<dbReference type="GO" id="GO:0043386">
    <property type="term" value="P:mycotoxin biosynthetic process"/>
    <property type="evidence" value="ECO:0007669"/>
    <property type="project" value="InterPro"/>
</dbReference>
<organism evidence="4 5">
    <name type="scientific">Mycena pura</name>
    <dbReference type="NCBI Taxonomy" id="153505"/>
    <lineage>
        <taxon>Eukaryota</taxon>
        <taxon>Fungi</taxon>
        <taxon>Dikarya</taxon>
        <taxon>Basidiomycota</taxon>
        <taxon>Agaricomycotina</taxon>
        <taxon>Agaricomycetes</taxon>
        <taxon>Agaricomycetidae</taxon>
        <taxon>Agaricales</taxon>
        <taxon>Marasmiineae</taxon>
        <taxon>Mycenaceae</taxon>
        <taxon>Mycena</taxon>
    </lineage>
</organism>
<dbReference type="EMBL" id="JARJCW010000007">
    <property type="protein sequence ID" value="KAJ7222256.1"/>
    <property type="molecule type" value="Genomic_DNA"/>
</dbReference>
<protein>
    <submittedName>
        <fullName evidence="4">Uncharacterized protein</fullName>
    </submittedName>
</protein>
<dbReference type="PANTHER" id="PTHR33365">
    <property type="entry name" value="YALI0B05434P"/>
    <property type="match status" value="1"/>
</dbReference>
<gene>
    <name evidence="4" type="ORF">GGX14DRAFT_491953</name>
</gene>
<dbReference type="Pfam" id="PF11807">
    <property type="entry name" value="UstYa"/>
    <property type="match status" value="1"/>
</dbReference>
<dbReference type="PANTHER" id="PTHR33365:SF11">
    <property type="entry name" value="TAT PATHWAY SIGNAL SEQUENCE"/>
    <property type="match status" value="1"/>
</dbReference>
<evidence type="ECO:0000256" key="1">
    <source>
        <dbReference type="ARBA" id="ARBA00004685"/>
    </source>
</evidence>
<comment type="pathway">
    <text evidence="1">Mycotoxin biosynthesis.</text>
</comment>
<keyword evidence="5" id="KW-1185">Reference proteome</keyword>
<dbReference type="Proteomes" id="UP001219525">
    <property type="component" value="Unassembled WGS sequence"/>
</dbReference>
<dbReference type="AlphaFoldDB" id="A0AAD6YHQ3"/>
<evidence type="ECO:0000256" key="2">
    <source>
        <dbReference type="ARBA" id="ARBA00023002"/>
    </source>
</evidence>
<evidence type="ECO:0000256" key="3">
    <source>
        <dbReference type="ARBA" id="ARBA00035112"/>
    </source>
</evidence>
<proteinExistence type="inferred from homology"/>
<dbReference type="GO" id="GO:0016491">
    <property type="term" value="F:oxidoreductase activity"/>
    <property type="evidence" value="ECO:0007669"/>
    <property type="project" value="UniProtKB-KW"/>
</dbReference>